<evidence type="ECO:0000313" key="3">
    <source>
        <dbReference type="Proteomes" id="UP000076218"/>
    </source>
</evidence>
<dbReference type="Proteomes" id="UP000076218">
    <property type="component" value="Unassembled WGS sequence"/>
</dbReference>
<feature type="chain" id="PRO_5007601488" description="Secreted protein" evidence="1">
    <location>
        <begin position="34"/>
        <end position="144"/>
    </location>
</feature>
<accession>A0A154V1R1</accession>
<evidence type="ECO:0000313" key="2">
    <source>
        <dbReference type="EMBL" id="KZC95313.1"/>
    </source>
</evidence>
<sequence>MKRSPARSRLLAGGLAALAVVSAALTLGGPAPAAQAESNFRVCGVFNSARYGEEIGTGMITKVYKYGSSTCDSKMNFMAQRYGQVYGGSYPYENFHMITCEDFGSRSGTGADPCYQLDQNIIYTYTSPNDRVHPNPPSFHFYNR</sequence>
<organism evidence="2 3">
    <name type="scientific">Clavibacter tessellarius</name>
    <dbReference type="NCBI Taxonomy" id="31965"/>
    <lineage>
        <taxon>Bacteria</taxon>
        <taxon>Bacillati</taxon>
        <taxon>Actinomycetota</taxon>
        <taxon>Actinomycetes</taxon>
        <taxon>Micrococcales</taxon>
        <taxon>Microbacteriaceae</taxon>
        <taxon>Clavibacter</taxon>
    </lineage>
</organism>
<reference evidence="2 3" key="1">
    <citation type="submission" date="2016-01" db="EMBL/GenBank/DDBJ databases">
        <title>Draft genome sequence of Clavibacter michiganensis subsp. tessellarius DOAB 609.</title>
        <authorList>
            <person name="Tambong J.T."/>
        </authorList>
    </citation>
    <scope>NUCLEOTIDE SEQUENCE [LARGE SCALE GENOMIC DNA]</scope>
    <source>
        <strain evidence="2 3">DOAB 609</strain>
    </source>
</reference>
<gene>
    <name evidence="2" type="ORF">AWH51_09265</name>
</gene>
<dbReference type="EMBL" id="LQXA01000028">
    <property type="protein sequence ID" value="KZC95313.1"/>
    <property type="molecule type" value="Genomic_DNA"/>
</dbReference>
<feature type="signal peptide" evidence="1">
    <location>
        <begin position="1"/>
        <end position="33"/>
    </location>
</feature>
<dbReference type="AlphaFoldDB" id="A0A154V1R1"/>
<name>A0A154V1R1_9MICO</name>
<dbReference type="RefSeq" id="WP_063071445.1">
    <property type="nucleotide sequence ID" value="NZ_LQXA01000028.1"/>
</dbReference>
<proteinExistence type="predicted"/>
<dbReference type="OrthoDB" id="5121833at2"/>
<dbReference type="PROSITE" id="PS51318">
    <property type="entry name" value="TAT"/>
    <property type="match status" value="1"/>
</dbReference>
<evidence type="ECO:0000256" key="1">
    <source>
        <dbReference type="SAM" id="SignalP"/>
    </source>
</evidence>
<keyword evidence="1" id="KW-0732">Signal</keyword>
<protein>
    <recommendedName>
        <fullName evidence="4">Secreted protein</fullName>
    </recommendedName>
</protein>
<comment type="caution">
    <text evidence="2">The sequence shown here is derived from an EMBL/GenBank/DDBJ whole genome shotgun (WGS) entry which is preliminary data.</text>
</comment>
<evidence type="ECO:0008006" key="4">
    <source>
        <dbReference type="Google" id="ProtNLM"/>
    </source>
</evidence>
<dbReference type="InterPro" id="IPR006311">
    <property type="entry name" value="TAT_signal"/>
</dbReference>